<evidence type="ECO:0000313" key="10">
    <source>
        <dbReference type="Proteomes" id="UP000249260"/>
    </source>
</evidence>
<evidence type="ECO:0000259" key="8">
    <source>
        <dbReference type="PROSITE" id="PS51737"/>
    </source>
</evidence>
<dbReference type="InterPro" id="IPR006119">
    <property type="entry name" value="Resolv_N"/>
</dbReference>
<keyword evidence="1" id="KW-0229">DNA integration</keyword>
<name>A0A328U2C0_9BACL</name>
<dbReference type="OrthoDB" id="9811097at2"/>
<dbReference type="RefSeq" id="WP_112883003.1">
    <property type="nucleotide sequence ID" value="NZ_QLUW01000002.1"/>
</dbReference>
<protein>
    <submittedName>
        <fullName evidence="9">Recombinase family protein</fullName>
    </submittedName>
</protein>
<dbReference type="InterPro" id="IPR011109">
    <property type="entry name" value="DNA_bind_recombinase_dom"/>
</dbReference>
<dbReference type="InterPro" id="IPR038109">
    <property type="entry name" value="DNA_bind_recomb_sf"/>
</dbReference>
<evidence type="ECO:0000313" key="9">
    <source>
        <dbReference type="EMBL" id="RAP76789.1"/>
    </source>
</evidence>
<dbReference type="InterPro" id="IPR025827">
    <property type="entry name" value="Zn_ribbon_recom_dom"/>
</dbReference>
<feature type="domain" description="Resolvase/invertase-type recombinase catalytic" evidence="7">
    <location>
        <begin position="2"/>
        <end position="150"/>
    </location>
</feature>
<dbReference type="InterPro" id="IPR036162">
    <property type="entry name" value="Resolvase-like_N_sf"/>
</dbReference>
<dbReference type="GO" id="GO:0015074">
    <property type="term" value="P:DNA integration"/>
    <property type="evidence" value="ECO:0007669"/>
    <property type="project" value="UniProtKB-KW"/>
</dbReference>
<dbReference type="Pfam" id="PF00239">
    <property type="entry name" value="Resolvase"/>
    <property type="match status" value="1"/>
</dbReference>
<dbReference type="GO" id="GO:0000150">
    <property type="term" value="F:DNA strand exchange activity"/>
    <property type="evidence" value="ECO:0007669"/>
    <property type="project" value="InterPro"/>
</dbReference>
<dbReference type="PROSITE" id="PS00397">
    <property type="entry name" value="RECOMBINASES_1"/>
    <property type="match status" value="1"/>
</dbReference>
<dbReference type="GO" id="GO:0003677">
    <property type="term" value="F:DNA binding"/>
    <property type="evidence" value="ECO:0007669"/>
    <property type="project" value="UniProtKB-KW"/>
</dbReference>
<proteinExistence type="predicted"/>
<reference evidence="9 10" key="1">
    <citation type="submission" date="2018-06" db="EMBL/GenBank/DDBJ databases">
        <title>Paenibacillus montanisoli sp. nov., isolated from mountain area soil.</title>
        <authorList>
            <person name="Wu M."/>
        </authorList>
    </citation>
    <scope>NUCLEOTIDE SEQUENCE [LARGE SCALE GENOMIC DNA]</scope>
    <source>
        <strain evidence="9 10">RA17</strain>
    </source>
</reference>
<keyword evidence="2" id="KW-0238">DNA-binding</keyword>
<evidence type="ECO:0000256" key="6">
    <source>
        <dbReference type="SAM" id="Coils"/>
    </source>
</evidence>
<keyword evidence="3" id="KW-0233">DNA recombination</keyword>
<feature type="active site" description="O-(5'-phospho-DNA)-serine intermediate" evidence="4 5">
    <location>
        <position position="10"/>
    </location>
</feature>
<gene>
    <name evidence="9" type="ORF">DL346_15740</name>
</gene>
<dbReference type="InterPro" id="IPR006118">
    <property type="entry name" value="Recombinase_CS"/>
</dbReference>
<dbReference type="Pfam" id="PF07508">
    <property type="entry name" value="Recombinase"/>
    <property type="match status" value="1"/>
</dbReference>
<dbReference type="PANTHER" id="PTHR30461">
    <property type="entry name" value="DNA-INVERTASE FROM LAMBDOID PROPHAGE"/>
    <property type="match status" value="1"/>
</dbReference>
<sequence>MYTAVYARVSTGMQAIEGTSLDGQVELCMKKAREHNVALSAIKVYKEEGFSGEDMDRPAMNRLRQDIGAGLISQVVITHPDRLSRDLTDKLFICRELESRNVELLFVDTEYKNTPEGQLFFNLISVIAQYELSLIKKRTIRGRLKAVEKDKRIMPMRVPPYGYDYAESRLVINETEAQFVRLIYQWYVCDHMTMREIGNQLTEMGAEPKRAETKSWSASSIQKILRSEIYIGRYYYNRRSTRKLKGERTKNGAPKKTYTIRDEKEWILVEVPAIIDERLFRLAQEQRGKNTKNAGHVKHEYLLKSLLRCGHCGRRWEATTYSGRLNKLTGTRESYTCYRCPNRNPKRFGHHIERCSGRSIRAEVLDDYVWSLVMKVISDPQAYAERLTCSKESLMNELLLESESIGRLLQAKDKEAGKIKLMFRKAFIDAEEMEQEFRSLQAEKNALQEREQACLERLSQLRNESVSVIEDTTIERIIRELRTEEKRHIIQSLVHEFLISREGAEIRVTAIGFLDELITGLREERETGAES</sequence>
<feature type="coiled-coil region" evidence="6">
    <location>
        <begin position="423"/>
        <end position="464"/>
    </location>
</feature>
<dbReference type="SMART" id="SM00857">
    <property type="entry name" value="Resolvase"/>
    <property type="match status" value="1"/>
</dbReference>
<evidence type="ECO:0000259" key="7">
    <source>
        <dbReference type="PROSITE" id="PS51736"/>
    </source>
</evidence>
<dbReference type="AlphaFoldDB" id="A0A328U2C0"/>
<evidence type="ECO:0000256" key="2">
    <source>
        <dbReference type="ARBA" id="ARBA00023125"/>
    </source>
</evidence>
<feature type="domain" description="Recombinase" evidence="8">
    <location>
        <begin position="160"/>
        <end position="293"/>
    </location>
</feature>
<dbReference type="Gene3D" id="3.40.50.1390">
    <property type="entry name" value="Resolvase, N-terminal catalytic domain"/>
    <property type="match status" value="1"/>
</dbReference>
<dbReference type="SUPFAM" id="SSF53041">
    <property type="entry name" value="Resolvase-like"/>
    <property type="match status" value="1"/>
</dbReference>
<dbReference type="PROSITE" id="PS51737">
    <property type="entry name" value="RECOMBINASE_DNA_BIND"/>
    <property type="match status" value="1"/>
</dbReference>
<dbReference type="CDD" id="cd00338">
    <property type="entry name" value="Ser_Recombinase"/>
    <property type="match status" value="1"/>
</dbReference>
<dbReference type="Proteomes" id="UP000249260">
    <property type="component" value="Unassembled WGS sequence"/>
</dbReference>
<dbReference type="PROSITE" id="PS51736">
    <property type="entry name" value="RECOMBINASES_3"/>
    <property type="match status" value="1"/>
</dbReference>
<organism evidence="9 10">
    <name type="scientific">Paenibacillus montanisoli</name>
    <dbReference type="NCBI Taxonomy" id="2081970"/>
    <lineage>
        <taxon>Bacteria</taxon>
        <taxon>Bacillati</taxon>
        <taxon>Bacillota</taxon>
        <taxon>Bacilli</taxon>
        <taxon>Bacillales</taxon>
        <taxon>Paenibacillaceae</taxon>
        <taxon>Paenibacillus</taxon>
    </lineage>
</organism>
<dbReference type="Gene3D" id="3.90.1750.20">
    <property type="entry name" value="Putative Large Serine Recombinase, Chain B, Domain 2"/>
    <property type="match status" value="1"/>
</dbReference>
<evidence type="ECO:0000256" key="1">
    <source>
        <dbReference type="ARBA" id="ARBA00022908"/>
    </source>
</evidence>
<keyword evidence="6" id="KW-0175">Coiled coil</keyword>
<evidence type="ECO:0000256" key="4">
    <source>
        <dbReference type="PIRSR" id="PIRSR606118-50"/>
    </source>
</evidence>
<comment type="caution">
    <text evidence="9">The sequence shown here is derived from an EMBL/GenBank/DDBJ whole genome shotgun (WGS) entry which is preliminary data.</text>
</comment>
<dbReference type="Pfam" id="PF13408">
    <property type="entry name" value="Zn_ribbon_recom"/>
    <property type="match status" value="1"/>
</dbReference>
<evidence type="ECO:0000256" key="3">
    <source>
        <dbReference type="ARBA" id="ARBA00023172"/>
    </source>
</evidence>
<dbReference type="PANTHER" id="PTHR30461:SF23">
    <property type="entry name" value="DNA RECOMBINASE-RELATED"/>
    <property type="match status" value="1"/>
</dbReference>
<dbReference type="EMBL" id="QLUW01000002">
    <property type="protein sequence ID" value="RAP76789.1"/>
    <property type="molecule type" value="Genomic_DNA"/>
</dbReference>
<accession>A0A328U2C0</accession>
<keyword evidence="10" id="KW-1185">Reference proteome</keyword>
<evidence type="ECO:0000256" key="5">
    <source>
        <dbReference type="PROSITE-ProRule" id="PRU10137"/>
    </source>
</evidence>
<dbReference type="InterPro" id="IPR050639">
    <property type="entry name" value="SSR_resolvase"/>
</dbReference>